<name>A0A1X2FJK5_9MYCO</name>
<dbReference type="InterPro" id="IPR023054">
    <property type="entry name" value="Sporulation_regulator_WhiA_C"/>
</dbReference>
<dbReference type="EMBL" id="LQQA01000005">
    <property type="protein sequence ID" value="ORX18508.1"/>
    <property type="molecule type" value="Genomic_DNA"/>
</dbReference>
<accession>A0A1X2FJK5</accession>
<dbReference type="AlphaFoldDB" id="A0A1X2FJK5"/>
<comment type="caution">
    <text evidence="2">The sequence shown here is derived from an EMBL/GenBank/DDBJ whole genome shotgun (WGS) entry which is preliminary data.</text>
</comment>
<dbReference type="Pfam" id="PF02650">
    <property type="entry name" value="HTH_WhiA"/>
    <property type="match status" value="1"/>
</dbReference>
<dbReference type="PANTHER" id="PTHR37307">
    <property type="entry name" value="CELL DIVISION PROTEIN WHIA-RELATED"/>
    <property type="match status" value="1"/>
</dbReference>
<organism evidence="2 3">
    <name type="scientific">Mycolicibacterium wolinskyi</name>
    <dbReference type="NCBI Taxonomy" id="59750"/>
    <lineage>
        <taxon>Bacteria</taxon>
        <taxon>Bacillati</taxon>
        <taxon>Actinomycetota</taxon>
        <taxon>Actinomycetes</taxon>
        <taxon>Mycobacteriales</taxon>
        <taxon>Mycobacteriaceae</taxon>
        <taxon>Mycolicibacterium</taxon>
    </lineage>
</organism>
<dbReference type="InterPro" id="IPR001387">
    <property type="entry name" value="Cro/C1-type_HTH"/>
</dbReference>
<feature type="domain" description="HTH cro/C1-type" evidence="1">
    <location>
        <begin position="427"/>
        <end position="484"/>
    </location>
</feature>
<dbReference type="PANTHER" id="PTHR37307:SF1">
    <property type="entry name" value="CELL DIVISION PROTEIN WHIA-RELATED"/>
    <property type="match status" value="1"/>
</dbReference>
<dbReference type="SMART" id="SM00530">
    <property type="entry name" value="HTH_XRE"/>
    <property type="match status" value="3"/>
</dbReference>
<feature type="domain" description="HTH cro/C1-type" evidence="1">
    <location>
        <begin position="203"/>
        <end position="264"/>
    </location>
</feature>
<dbReference type="GO" id="GO:0043937">
    <property type="term" value="P:regulation of sporulation"/>
    <property type="evidence" value="ECO:0007669"/>
    <property type="project" value="InterPro"/>
</dbReference>
<dbReference type="Proteomes" id="UP000193964">
    <property type="component" value="Unassembled WGS sequence"/>
</dbReference>
<reference evidence="2 3" key="1">
    <citation type="submission" date="2016-01" db="EMBL/GenBank/DDBJ databases">
        <title>The new phylogeny of the genus Mycobacterium.</title>
        <authorList>
            <person name="Tarcisio F."/>
            <person name="Conor M."/>
            <person name="Antonella G."/>
            <person name="Elisabetta G."/>
            <person name="Giulia F.S."/>
            <person name="Sara T."/>
            <person name="Anna F."/>
            <person name="Clotilde B."/>
            <person name="Roberto B."/>
            <person name="Veronica D.S."/>
            <person name="Fabio R."/>
            <person name="Monica P."/>
            <person name="Olivier J."/>
            <person name="Enrico T."/>
            <person name="Nicola S."/>
        </authorList>
    </citation>
    <scope>NUCLEOTIDE SEQUENCE [LARGE SCALE GENOMIC DNA]</scope>
    <source>
        <strain evidence="2 3">ATCC 700010</strain>
    </source>
</reference>
<feature type="domain" description="HTH cro/C1-type" evidence="1">
    <location>
        <begin position="139"/>
        <end position="200"/>
    </location>
</feature>
<evidence type="ECO:0000259" key="1">
    <source>
        <dbReference type="SMART" id="SM00530"/>
    </source>
</evidence>
<evidence type="ECO:0000313" key="2">
    <source>
        <dbReference type="EMBL" id="ORX18508.1"/>
    </source>
</evidence>
<dbReference type="InterPro" id="IPR003802">
    <property type="entry name" value="Sporulation_regulator_WhiA"/>
</dbReference>
<sequence>MQSMRTDIDPNTPCPRILAEANSARAKAAAAVEAQWIMDLGDLSEYDLPPHVRQAAELRRHHPELSYRQLADQMGITKDAFAGLLRRFRERVHRQSGPAPYPLPTIAEVASETAKALAHSEAQWIADLGDLSEYSLTPRVRLAAELRRDHPDLTYEQLANQMGITLRAYMSLLRRLRVSGRRPTLAQRIAELGDLSEYALTPRVRLAAELRRDHPDLTREQLANRMGVTYGAYERMLRRFRVSVRRPSLAQRIAELGDLSEYALTPRVRLAAELRRDHPDLTYEQLANQMGITLTAYTSLLGRFPAAVGWTDVDRKRARSQHAPAALPPAFAAEAQRIAKLGNLSEYALDPNVRQAAELRRDHPDLTYEQLANQMGLTKDAYMKLLGRFWARRPDASRHSQHAEAAARWIAGLGELTSYPISPAARRAAELRRDYPELTQMQLAKRMGVSRNTYASLLKTFRRTVTGELEALRKPPLPRRVEDLAEMAQRIEARGLAAQRAAG</sequence>
<gene>
    <name evidence="2" type="ORF">AWC31_14495</name>
</gene>
<evidence type="ECO:0000313" key="3">
    <source>
        <dbReference type="Proteomes" id="UP000193964"/>
    </source>
</evidence>
<proteinExistence type="predicted"/>
<protein>
    <recommendedName>
        <fullName evidence="1">HTH cro/C1-type domain-containing protein</fullName>
    </recommendedName>
</protein>